<protein>
    <submittedName>
        <fullName evidence="2">Restriction endonuclease</fullName>
        <ecNumber evidence="2">3.1.21.-</ecNumber>
    </submittedName>
</protein>
<sequence>MTDAFLDARRLLKGPWQAFERDVARLLICNGFQDVRVVGGSGDRGADVLGRKNGELWVIQCKFTTNGFAAAAAVDEVAEAGRLDRPLPVNVHVVEICGECNNGFSAHEEYFAAFLGATMSGSVEPVPEMFESARRALFGNSKLAAEISRSAETYVDEDGVQRLIWRPELERLEKVVVKNARGHAHYELGQPCFGQPEHVLLQPLITAPEEWITEFLLVDHGNAWPEVGSRLLQRLYSGEDMAAGWIIVQPGVYVFTVFENDGIVVRSIIREYLLTEVRWS</sequence>
<proteinExistence type="predicted"/>
<name>A0ABT9JH96_9RHOB</name>
<organism evidence="2 3">
    <name type="scientific">Paracoccus spongiarum</name>
    <dbReference type="NCBI Taxonomy" id="3064387"/>
    <lineage>
        <taxon>Bacteria</taxon>
        <taxon>Pseudomonadati</taxon>
        <taxon>Pseudomonadota</taxon>
        <taxon>Alphaproteobacteria</taxon>
        <taxon>Rhodobacterales</taxon>
        <taxon>Paracoccaceae</taxon>
        <taxon>Paracoccus</taxon>
    </lineage>
</organism>
<dbReference type="InterPro" id="IPR007560">
    <property type="entry name" value="Restrct_endonuc_IV_Mrr"/>
</dbReference>
<dbReference type="Gene3D" id="3.40.1350.10">
    <property type="match status" value="1"/>
</dbReference>
<keyword evidence="2" id="KW-0540">Nuclease</keyword>
<dbReference type="InterPro" id="IPR011856">
    <property type="entry name" value="tRNA_endonuc-like_dom_sf"/>
</dbReference>
<evidence type="ECO:0000313" key="2">
    <source>
        <dbReference type="EMBL" id="MDP5309193.1"/>
    </source>
</evidence>
<dbReference type="Proteomes" id="UP001224997">
    <property type="component" value="Unassembled WGS sequence"/>
</dbReference>
<dbReference type="SUPFAM" id="SSF52980">
    <property type="entry name" value="Restriction endonuclease-like"/>
    <property type="match status" value="1"/>
</dbReference>
<evidence type="ECO:0000259" key="1">
    <source>
        <dbReference type="Pfam" id="PF04471"/>
    </source>
</evidence>
<keyword evidence="2" id="KW-0255">Endonuclease</keyword>
<dbReference type="EC" id="3.1.21.-" evidence="2"/>
<evidence type="ECO:0000313" key="3">
    <source>
        <dbReference type="Proteomes" id="UP001224997"/>
    </source>
</evidence>
<feature type="domain" description="Restriction endonuclease type IV Mrr" evidence="1">
    <location>
        <begin position="15"/>
        <end position="77"/>
    </location>
</feature>
<accession>A0ABT9JH96</accession>
<dbReference type="EMBL" id="JAVAMQ010000040">
    <property type="protein sequence ID" value="MDP5309193.1"/>
    <property type="molecule type" value="Genomic_DNA"/>
</dbReference>
<dbReference type="Pfam" id="PF04471">
    <property type="entry name" value="Mrr_cat"/>
    <property type="match status" value="1"/>
</dbReference>
<gene>
    <name evidence="2" type="ORF">Q5Y72_19155</name>
</gene>
<reference evidence="2 3" key="1">
    <citation type="submission" date="2023-08" db="EMBL/GenBank/DDBJ databases">
        <authorList>
            <person name="Park J.-S."/>
        </authorList>
    </citation>
    <scope>NUCLEOTIDE SEQUENCE [LARGE SCALE GENOMIC DNA]</scope>
    <source>
        <strain evidence="2 3">2205BS29-5</strain>
    </source>
</reference>
<dbReference type="GO" id="GO:0016787">
    <property type="term" value="F:hydrolase activity"/>
    <property type="evidence" value="ECO:0007669"/>
    <property type="project" value="UniProtKB-KW"/>
</dbReference>
<dbReference type="GO" id="GO:0004519">
    <property type="term" value="F:endonuclease activity"/>
    <property type="evidence" value="ECO:0007669"/>
    <property type="project" value="UniProtKB-KW"/>
</dbReference>
<keyword evidence="3" id="KW-1185">Reference proteome</keyword>
<keyword evidence="2" id="KW-0378">Hydrolase</keyword>
<dbReference type="RefSeq" id="WP_305964992.1">
    <property type="nucleotide sequence ID" value="NZ_JAVAMQ010000040.1"/>
</dbReference>
<dbReference type="InterPro" id="IPR011335">
    <property type="entry name" value="Restrct_endonuc-II-like"/>
</dbReference>
<comment type="caution">
    <text evidence="2">The sequence shown here is derived from an EMBL/GenBank/DDBJ whole genome shotgun (WGS) entry which is preliminary data.</text>
</comment>